<evidence type="ECO:0000256" key="1">
    <source>
        <dbReference type="ARBA" id="ARBA00004651"/>
    </source>
</evidence>
<name>X1G3V4_9ZZZZ</name>
<reference evidence="8" key="1">
    <citation type="journal article" date="2014" name="Front. Microbiol.">
        <title>High frequency of phylogenetically diverse reductive dehalogenase-homologous genes in deep subseafloor sedimentary metagenomes.</title>
        <authorList>
            <person name="Kawai M."/>
            <person name="Futagami T."/>
            <person name="Toyoda A."/>
            <person name="Takaki Y."/>
            <person name="Nishi S."/>
            <person name="Hori S."/>
            <person name="Arai W."/>
            <person name="Tsubouchi T."/>
            <person name="Morono Y."/>
            <person name="Uchiyama I."/>
            <person name="Ito T."/>
            <person name="Fujiyama A."/>
            <person name="Inagaki F."/>
            <person name="Takami H."/>
        </authorList>
    </citation>
    <scope>NUCLEOTIDE SEQUENCE</scope>
    <source>
        <strain evidence="8">Expedition CK06-06</strain>
    </source>
</reference>
<accession>X1G3V4</accession>
<comment type="caution">
    <text evidence="8">The sequence shown here is derived from an EMBL/GenBank/DDBJ whole genome shotgun (WGS) entry which is preliminary data.</text>
</comment>
<keyword evidence="3" id="KW-1003">Cell membrane</keyword>
<evidence type="ECO:0000256" key="4">
    <source>
        <dbReference type="ARBA" id="ARBA00022692"/>
    </source>
</evidence>
<evidence type="ECO:0008006" key="9">
    <source>
        <dbReference type="Google" id="ProtNLM"/>
    </source>
</evidence>
<dbReference type="InterPro" id="IPR035906">
    <property type="entry name" value="MetI-like_sf"/>
</dbReference>
<keyword evidence="2" id="KW-0813">Transport</keyword>
<feature type="transmembrane region" description="Helical" evidence="7">
    <location>
        <begin position="25"/>
        <end position="47"/>
    </location>
</feature>
<evidence type="ECO:0000256" key="5">
    <source>
        <dbReference type="ARBA" id="ARBA00022989"/>
    </source>
</evidence>
<keyword evidence="5 7" id="KW-1133">Transmembrane helix</keyword>
<dbReference type="GO" id="GO:0005886">
    <property type="term" value="C:plasma membrane"/>
    <property type="evidence" value="ECO:0007669"/>
    <property type="project" value="UniProtKB-SubCell"/>
</dbReference>
<comment type="subcellular location">
    <subcellularLocation>
        <location evidence="1">Cell membrane</location>
        <topology evidence="1">Multi-pass membrane protein</topology>
    </subcellularLocation>
</comment>
<organism evidence="8">
    <name type="scientific">marine sediment metagenome</name>
    <dbReference type="NCBI Taxonomy" id="412755"/>
    <lineage>
        <taxon>unclassified sequences</taxon>
        <taxon>metagenomes</taxon>
        <taxon>ecological metagenomes</taxon>
    </lineage>
</organism>
<protein>
    <recommendedName>
        <fullName evidence="9">ABC transmembrane type-1 domain-containing protein</fullName>
    </recommendedName>
</protein>
<evidence type="ECO:0000256" key="2">
    <source>
        <dbReference type="ARBA" id="ARBA00022448"/>
    </source>
</evidence>
<proteinExistence type="predicted"/>
<dbReference type="EMBL" id="BARU01016733">
    <property type="protein sequence ID" value="GAH51932.1"/>
    <property type="molecule type" value="Genomic_DNA"/>
</dbReference>
<dbReference type="SUPFAM" id="SSF161098">
    <property type="entry name" value="MetI-like"/>
    <property type="match status" value="1"/>
</dbReference>
<gene>
    <name evidence="8" type="ORF">S03H2_27799</name>
</gene>
<keyword evidence="4 7" id="KW-0812">Transmembrane</keyword>
<dbReference type="AlphaFoldDB" id="X1G3V4"/>
<dbReference type="Gene3D" id="1.10.3720.10">
    <property type="entry name" value="MetI-like"/>
    <property type="match status" value="1"/>
</dbReference>
<evidence type="ECO:0000256" key="7">
    <source>
        <dbReference type="SAM" id="Phobius"/>
    </source>
</evidence>
<dbReference type="PANTHER" id="PTHR43744">
    <property type="entry name" value="ABC TRANSPORTER PERMEASE PROTEIN MG189-RELATED-RELATED"/>
    <property type="match status" value="1"/>
</dbReference>
<evidence type="ECO:0000256" key="3">
    <source>
        <dbReference type="ARBA" id="ARBA00022475"/>
    </source>
</evidence>
<evidence type="ECO:0000313" key="8">
    <source>
        <dbReference type="EMBL" id="GAH51932.1"/>
    </source>
</evidence>
<sequence length="62" mass="6938">MVVSSENKKVITVGLASFGGVYIQYYGQMMAMSLISIIPMLVIFLIFQRQFVKGITLTGIKY</sequence>
<evidence type="ECO:0000256" key="6">
    <source>
        <dbReference type="ARBA" id="ARBA00023136"/>
    </source>
</evidence>
<keyword evidence="6 7" id="KW-0472">Membrane</keyword>
<dbReference type="PANTHER" id="PTHR43744:SF12">
    <property type="entry name" value="ABC TRANSPORTER PERMEASE PROTEIN MG189-RELATED"/>
    <property type="match status" value="1"/>
</dbReference>